<evidence type="ECO:0000256" key="1">
    <source>
        <dbReference type="PROSITE-ProRule" id="PRU00169"/>
    </source>
</evidence>
<dbReference type="SMART" id="SM00448">
    <property type="entry name" value="REC"/>
    <property type="match status" value="1"/>
</dbReference>
<dbReference type="Gene3D" id="3.40.50.2300">
    <property type="match status" value="1"/>
</dbReference>
<dbReference type="PANTHER" id="PTHR44520">
    <property type="entry name" value="RESPONSE REGULATOR RCP1-RELATED"/>
    <property type="match status" value="1"/>
</dbReference>
<reference evidence="4" key="1">
    <citation type="journal article" date="2019" name="Int. J. Syst. Evol. Microbiol.">
        <title>The Global Catalogue of Microorganisms (GCM) 10K type strain sequencing project: providing services to taxonomists for standard genome sequencing and annotation.</title>
        <authorList>
            <consortium name="The Broad Institute Genomics Platform"/>
            <consortium name="The Broad Institute Genome Sequencing Center for Infectious Disease"/>
            <person name="Wu L."/>
            <person name="Ma J."/>
        </authorList>
    </citation>
    <scope>NUCLEOTIDE SEQUENCE [LARGE SCALE GENOMIC DNA]</scope>
    <source>
        <strain evidence="4">CCUG 62215</strain>
    </source>
</reference>
<dbReference type="InterPro" id="IPR011006">
    <property type="entry name" value="CheY-like_superfamily"/>
</dbReference>
<feature type="modified residue" description="4-aspartylphosphate" evidence="1">
    <location>
        <position position="57"/>
    </location>
</feature>
<dbReference type="RefSeq" id="WP_386127803.1">
    <property type="nucleotide sequence ID" value="NZ_JBHTJL010000009.1"/>
</dbReference>
<keyword evidence="1" id="KW-0597">Phosphoprotein</keyword>
<sequence length="144" mass="16737">MLNVFLVDDDEDDRLFFQEAIEEVNVDVTLSLYNNGQDVMDYLYKSDSTLPELIFLDLNMPIKNGMECLREIKTNPRLKNIIVAIYSTSSSEEDIERTFINGANIYINKPTNFAALKNAIAKVVKLNWQYHTSNLNRETFLYRI</sequence>
<gene>
    <name evidence="3" type="ORF">ACFQ1Q_02900</name>
</gene>
<feature type="domain" description="Response regulatory" evidence="2">
    <location>
        <begin position="3"/>
        <end position="124"/>
    </location>
</feature>
<name>A0ABW3N6I9_9FLAO</name>
<dbReference type="EMBL" id="JBHTJL010000009">
    <property type="protein sequence ID" value="MFD1062181.1"/>
    <property type="molecule type" value="Genomic_DNA"/>
</dbReference>
<keyword evidence="4" id="KW-1185">Reference proteome</keyword>
<protein>
    <submittedName>
        <fullName evidence="3">Response regulator</fullName>
    </submittedName>
</protein>
<organism evidence="3 4">
    <name type="scientific">Winogradskyella litorisediminis</name>
    <dbReference type="NCBI Taxonomy" id="1156618"/>
    <lineage>
        <taxon>Bacteria</taxon>
        <taxon>Pseudomonadati</taxon>
        <taxon>Bacteroidota</taxon>
        <taxon>Flavobacteriia</taxon>
        <taxon>Flavobacteriales</taxon>
        <taxon>Flavobacteriaceae</taxon>
        <taxon>Winogradskyella</taxon>
    </lineage>
</organism>
<evidence type="ECO:0000313" key="4">
    <source>
        <dbReference type="Proteomes" id="UP001597013"/>
    </source>
</evidence>
<dbReference type="Proteomes" id="UP001597013">
    <property type="component" value="Unassembled WGS sequence"/>
</dbReference>
<proteinExistence type="predicted"/>
<evidence type="ECO:0000313" key="3">
    <source>
        <dbReference type="EMBL" id="MFD1062181.1"/>
    </source>
</evidence>
<dbReference type="PANTHER" id="PTHR44520:SF2">
    <property type="entry name" value="RESPONSE REGULATOR RCP1"/>
    <property type="match status" value="1"/>
</dbReference>
<comment type="caution">
    <text evidence="3">The sequence shown here is derived from an EMBL/GenBank/DDBJ whole genome shotgun (WGS) entry which is preliminary data.</text>
</comment>
<dbReference type="InterPro" id="IPR052893">
    <property type="entry name" value="TCS_response_regulator"/>
</dbReference>
<evidence type="ECO:0000259" key="2">
    <source>
        <dbReference type="PROSITE" id="PS50110"/>
    </source>
</evidence>
<dbReference type="CDD" id="cd17557">
    <property type="entry name" value="REC_Rcp-like"/>
    <property type="match status" value="1"/>
</dbReference>
<dbReference type="PROSITE" id="PS50110">
    <property type="entry name" value="RESPONSE_REGULATORY"/>
    <property type="match status" value="1"/>
</dbReference>
<dbReference type="Pfam" id="PF00072">
    <property type="entry name" value="Response_reg"/>
    <property type="match status" value="1"/>
</dbReference>
<dbReference type="InterPro" id="IPR001789">
    <property type="entry name" value="Sig_transdc_resp-reg_receiver"/>
</dbReference>
<dbReference type="SUPFAM" id="SSF52172">
    <property type="entry name" value="CheY-like"/>
    <property type="match status" value="1"/>
</dbReference>
<accession>A0ABW3N6I9</accession>